<evidence type="ECO:0000313" key="14">
    <source>
        <dbReference type="EnsemblMetazoa" id="ASTEI04507-PA"/>
    </source>
</evidence>
<dbReference type="CDD" id="cd02440">
    <property type="entry name" value="AdoMet_MTases"/>
    <property type="match status" value="1"/>
</dbReference>
<keyword evidence="6 10" id="KW-0694">RNA-binding</keyword>
<reference evidence="15" key="1">
    <citation type="journal article" date="2014" name="Genome Biol.">
        <title>Genome analysis of a major urban malaria vector mosquito, Anopheles stephensi.</title>
        <authorList>
            <person name="Jiang X."/>
            <person name="Peery A."/>
            <person name="Hall A.B."/>
            <person name="Sharma A."/>
            <person name="Chen X.G."/>
            <person name="Waterhouse R.M."/>
            <person name="Komissarov A."/>
            <person name="Riehle M.M."/>
            <person name="Shouche Y."/>
            <person name="Sharakhova M.V."/>
            <person name="Lawson D."/>
            <person name="Pakpour N."/>
            <person name="Arensburger P."/>
            <person name="Davidson V.L."/>
            <person name="Eiglmeier K."/>
            <person name="Emrich S."/>
            <person name="George P."/>
            <person name="Kennedy R.C."/>
            <person name="Mane S.P."/>
            <person name="Maslen G."/>
            <person name="Oringanje C."/>
            <person name="Qi Y."/>
            <person name="Settlage R."/>
            <person name="Tojo M."/>
            <person name="Tubio J.M."/>
            <person name="Unger M.F."/>
            <person name="Wang B."/>
            <person name="Vernick K.D."/>
            <person name="Ribeiro J.M."/>
            <person name="James A.A."/>
            <person name="Michel K."/>
            <person name="Riehle M.A."/>
            <person name="Luckhart S."/>
            <person name="Sharakhov I.V."/>
            <person name="Tu Z."/>
        </authorList>
    </citation>
    <scope>NUCLEOTIDE SEQUENCE [LARGE SCALE GENOMIC DNA]</scope>
    <source>
        <strain evidence="15">Indian</strain>
    </source>
</reference>
<feature type="binding site" evidence="10">
    <location>
        <position position="422"/>
    </location>
    <ligand>
        <name>S-adenosyl-L-methionine</name>
        <dbReference type="ChEBI" id="CHEBI:59789"/>
    </ligand>
</feature>
<feature type="transmembrane region" description="Helical" evidence="12">
    <location>
        <begin position="220"/>
        <end position="238"/>
    </location>
</feature>
<feature type="region of interest" description="Disordered" evidence="11">
    <location>
        <begin position="580"/>
        <end position="693"/>
    </location>
</feature>
<dbReference type="InterPro" id="IPR029063">
    <property type="entry name" value="SAM-dependent_MTases_sf"/>
</dbReference>
<dbReference type="InterPro" id="IPR019013">
    <property type="entry name" value="Vma21"/>
</dbReference>
<dbReference type="GO" id="GO:0008173">
    <property type="term" value="F:RNA methyltransferase activity"/>
    <property type="evidence" value="ECO:0007669"/>
    <property type="project" value="InterPro"/>
</dbReference>
<feature type="binding site" evidence="10">
    <location>
        <position position="404"/>
    </location>
    <ligand>
        <name>S-adenosyl-L-methionine</name>
        <dbReference type="ChEBI" id="CHEBI:59789"/>
    </ligand>
</feature>
<dbReference type="GO" id="GO:0070072">
    <property type="term" value="P:vacuolar proton-transporting V-type ATPase complex assembly"/>
    <property type="evidence" value="ECO:0007669"/>
    <property type="project" value="InterPro"/>
</dbReference>
<evidence type="ECO:0000259" key="13">
    <source>
        <dbReference type="PROSITE" id="PS51686"/>
    </source>
</evidence>
<keyword evidence="3 10" id="KW-0949">S-adenosyl-L-methionine</keyword>
<dbReference type="VEuPathDB" id="VectorBase:ASTEI04507"/>
<dbReference type="STRING" id="30069.A0A182Y7S1"/>
<dbReference type="GO" id="GO:0005730">
    <property type="term" value="C:nucleolus"/>
    <property type="evidence" value="ECO:0007669"/>
    <property type="project" value="TreeGrafter"/>
</dbReference>
<dbReference type="PANTHER" id="PTHR22807:SF4">
    <property type="entry name" value="28S RRNA (CYTOSINE-C(5))-METHYLTRANSFERASE"/>
    <property type="match status" value="1"/>
</dbReference>
<reference evidence="14" key="2">
    <citation type="submission" date="2020-05" db="UniProtKB">
        <authorList>
            <consortium name="EnsemblMetazoa"/>
        </authorList>
    </citation>
    <scope>IDENTIFICATION</scope>
    <source>
        <strain evidence="14">Indian</strain>
    </source>
</reference>
<protein>
    <recommendedName>
        <fullName evidence="13">SAM-dependent MTase RsmB/NOP-type domain-containing protein</fullName>
    </recommendedName>
</protein>
<keyword evidence="1 10" id="KW-0489">Methyltransferase</keyword>
<feature type="compositionally biased region" description="Acidic residues" evidence="11">
    <location>
        <begin position="623"/>
        <end position="632"/>
    </location>
</feature>
<feature type="active site" description="Nucleophile" evidence="10">
    <location>
        <position position="474"/>
    </location>
</feature>
<feature type="binding site" evidence="10">
    <location>
        <position position="379"/>
    </location>
    <ligand>
        <name>S-adenosyl-L-methionine</name>
        <dbReference type="ChEBI" id="CHEBI:59789"/>
    </ligand>
</feature>
<evidence type="ECO:0000256" key="10">
    <source>
        <dbReference type="PROSITE-ProRule" id="PRU01023"/>
    </source>
</evidence>
<dbReference type="PANTHER" id="PTHR22807">
    <property type="entry name" value="NOP2 YEAST -RELATED NOL1/NOP2/FMU SUN DOMAIN-CONTAINING"/>
    <property type="match status" value="1"/>
</dbReference>
<dbReference type="InterPro" id="IPR049561">
    <property type="entry name" value="NSUN5_7_fdxn-like"/>
</dbReference>
<dbReference type="Proteomes" id="UP000076408">
    <property type="component" value="Unassembled WGS sequence"/>
</dbReference>
<dbReference type="Gene3D" id="3.40.50.150">
    <property type="entry name" value="Vaccinia Virus protein VP39"/>
    <property type="match status" value="1"/>
</dbReference>
<dbReference type="Pfam" id="PF09446">
    <property type="entry name" value="VMA21"/>
    <property type="match status" value="1"/>
</dbReference>
<feature type="compositionally biased region" description="Basic and acidic residues" evidence="11">
    <location>
        <begin position="597"/>
        <end position="613"/>
    </location>
</feature>
<evidence type="ECO:0000256" key="3">
    <source>
        <dbReference type="ARBA" id="ARBA00022691"/>
    </source>
</evidence>
<dbReference type="Pfam" id="PF01189">
    <property type="entry name" value="Methyltr_RsmB-F"/>
    <property type="match status" value="1"/>
</dbReference>
<keyword evidence="9" id="KW-0968">Cytoplasmic vesicle</keyword>
<feature type="domain" description="SAM-dependent MTase RsmB/NOP-type" evidence="13">
    <location>
        <begin position="241"/>
        <end position="544"/>
    </location>
</feature>
<comment type="caution">
    <text evidence="10">Lacks conserved residue(s) required for the propagation of feature annotation.</text>
</comment>
<dbReference type="VEuPathDB" id="VectorBase:ASTEI20_044614"/>
<dbReference type="InterPro" id="IPR001678">
    <property type="entry name" value="MeTrfase_RsmB-F_NOP2_dom"/>
</dbReference>
<name>A0A182Y7S1_ANOST</name>
<keyword evidence="7 12" id="KW-1133">Transmembrane helix</keyword>
<evidence type="ECO:0000256" key="11">
    <source>
        <dbReference type="SAM" id="MobiDB-lite"/>
    </source>
</evidence>
<dbReference type="SUPFAM" id="SSF53335">
    <property type="entry name" value="S-adenosyl-L-methionine-dependent methyltransferases"/>
    <property type="match status" value="1"/>
</dbReference>
<feature type="compositionally biased region" description="Basic residues" evidence="11">
    <location>
        <begin position="674"/>
        <end position="693"/>
    </location>
</feature>
<accession>A0A182Y7S1</accession>
<evidence type="ECO:0000256" key="9">
    <source>
        <dbReference type="ARBA" id="ARBA00023329"/>
    </source>
</evidence>
<evidence type="ECO:0000256" key="5">
    <source>
        <dbReference type="ARBA" id="ARBA00022824"/>
    </source>
</evidence>
<dbReference type="OMA" id="SKCVETF"/>
<dbReference type="PROSITE" id="PS51686">
    <property type="entry name" value="SAM_MT_RSMB_NOP"/>
    <property type="match status" value="1"/>
</dbReference>
<dbReference type="AlphaFoldDB" id="A0A182Y7S1"/>
<dbReference type="PRINTS" id="PR02008">
    <property type="entry name" value="RCMTFAMILY"/>
</dbReference>
<keyword evidence="4 12" id="KW-0812">Transmembrane</keyword>
<keyword evidence="2 10" id="KW-0808">Transferase</keyword>
<dbReference type="Gene3D" id="3.30.70.1170">
    <property type="entry name" value="Sun protein, domain 3"/>
    <property type="match status" value="1"/>
</dbReference>
<evidence type="ECO:0000256" key="7">
    <source>
        <dbReference type="ARBA" id="ARBA00022989"/>
    </source>
</evidence>
<evidence type="ECO:0000256" key="4">
    <source>
        <dbReference type="ARBA" id="ARBA00022692"/>
    </source>
</evidence>
<evidence type="ECO:0000256" key="6">
    <source>
        <dbReference type="ARBA" id="ARBA00022884"/>
    </source>
</evidence>
<evidence type="ECO:0000256" key="1">
    <source>
        <dbReference type="ARBA" id="ARBA00022603"/>
    </source>
</evidence>
<proteinExistence type="inferred from homology"/>
<evidence type="ECO:0000256" key="2">
    <source>
        <dbReference type="ARBA" id="ARBA00022679"/>
    </source>
</evidence>
<dbReference type="GO" id="GO:0070475">
    <property type="term" value="P:rRNA base methylation"/>
    <property type="evidence" value="ECO:0007669"/>
    <property type="project" value="TreeGrafter"/>
</dbReference>
<dbReference type="EnsemblMetazoa" id="ASTEI04507-RA">
    <property type="protein sequence ID" value="ASTEI04507-PA"/>
    <property type="gene ID" value="ASTEI04507"/>
</dbReference>
<sequence>MGWSVEEECRDEKPNISASQLLTPKSEAGTDKRREQRVKLPTNYRKACKYAQLAVEEKRDINALLDQDRHFRTGRSIVGRVLCNLPKIDAIYTKLELATKEPGLRPWLARVLISELLYGSGRLVGSALPVECVRKYAEQLRALKAEIEQNFTVEFAETERQEEVDDPYTIPLHSRQAAFAILWLLVYSFAMFTLPFGAFYGTRHVLADRFQIEGFHNTCGSVLAAVLTVNIIIMLYAFRGFREVEEEDLPRFVRINTTQLSKADAKALLAKEQWFEVEEKFDSYREFLERVKTLGDKEYIEDFHFPDMLVFPNSAKQYWGKAVHLRDRFILQNKACLLPTYLLRPGKKSVVLDMCAAPGLKTTHLAALMKNKGRIYAVEHNANRYALLTQMVGAYGVIKTLHSDCLKVSDEQVPGVEYILLDPSCSGSGMLQRQFEKDEVDQHRLYKLGGVQYKLLSHAMNAYPNARRIVYSTCSIHTIENEEVVQGVLRHNGHFRLLDARKELGREWLNVGSPNFPGIGERCLYARTEDDLTIGMFVAVFERCPEGVVNETYTAYERQKDSYERLALIQRKHPALQEINEEDWRPEAPFAGKRKVTKTERTEHVPVKTEPIAKKRKSSQTVEQDEEDDEEDVKPFKGVSVKQEEQEEEEEDVKPFVVVKQEEQDEEGEDVKPFVKKSKKKDKSKKCRKGVSQ</sequence>
<organism evidence="14 15">
    <name type="scientific">Anopheles stephensi</name>
    <name type="common">Indo-Pakistan malaria mosquito</name>
    <dbReference type="NCBI Taxonomy" id="30069"/>
    <lineage>
        <taxon>Eukaryota</taxon>
        <taxon>Metazoa</taxon>
        <taxon>Ecdysozoa</taxon>
        <taxon>Arthropoda</taxon>
        <taxon>Hexapoda</taxon>
        <taxon>Insecta</taxon>
        <taxon>Pterygota</taxon>
        <taxon>Neoptera</taxon>
        <taxon>Endopterygota</taxon>
        <taxon>Diptera</taxon>
        <taxon>Nematocera</taxon>
        <taxon>Culicoidea</taxon>
        <taxon>Culicidae</taxon>
        <taxon>Anophelinae</taxon>
        <taxon>Anopheles</taxon>
    </lineage>
</organism>
<keyword evidence="8 12" id="KW-0472">Membrane</keyword>
<evidence type="ECO:0000256" key="8">
    <source>
        <dbReference type="ARBA" id="ARBA00023136"/>
    </source>
</evidence>
<dbReference type="GO" id="GO:0003723">
    <property type="term" value="F:RNA binding"/>
    <property type="evidence" value="ECO:0007669"/>
    <property type="project" value="UniProtKB-UniRule"/>
</dbReference>
<comment type="similarity">
    <text evidence="10">Belongs to the class I-like SAM-binding methyltransferase superfamily. RsmB/NOP family.</text>
</comment>
<dbReference type="VEuPathDB" id="VectorBase:ASTE015850"/>
<dbReference type="GO" id="GO:0031410">
    <property type="term" value="C:cytoplasmic vesicle"/>
    <property type="evidence" value="ECO:0007669"/>
    <property type="project" value="UniProtKB-KW"/>
</dbReference>
<feature type="region of interest" description="Disordered" evidence="11">
    <location>
        <begin position="1"/>
        <end position="35"/>
    </location>
</feature>
<feature type="transmembrane region" description="Helical" evidence="12">
    <location>
        <begin position="177"/>
        <end position="200"/>
    </location>
</feature>
<dbReference type="Pfam" id="PF21148">
    <property type="entry name" value="NSUN5_fdxn-like"/>
    <property type="match status" value="1"/>
</dbReference>
<evidence type="ECO:0000256" key="12">
    <source>
        <dbReference type="SAM" id="Phobius"/>
    </source>
</evidence>
<dbReference type="InterPro" id="IPR023267">
    <property type="entry name" value="RCMT"/>
</dbReference>
<keyword evidence="15" id="KW-1185">Reference proteome</keyword>
<dbReference type="InterPro" id="IPR049560">
    <property type="entry name" value="MeTrfase_RsmB-F_NOP2_cat"/>
</dbReference>
<keyword evidence="5" id="KW-0256">Endoplasmic reticulum</keyword>
<evidence type="ECO:0000313" key="15">
    <source>
        <dbReference type="Proteomes" id="UP000076408"/>
    </source>
</evidence>